<organism evidence="5 6">
    <name type="scientific">Komagataella pastoris</name>
    <name type="common">Yeast</name>
    <name type="synonym">Pichia pastoris</name>
    <dbReference type="NCBI Taxonomy" id="4922"/>
    <lineage>
        <taxon>Eukaryota</taxon>
        <taxon>Fungi</taxon>
        <taxon>Dikarya</taxon>
        <taxon>Ascomycota</taxon>
        <taxon>Saccharomycotina</taxon>
        <taxon>Pichiomycetes</taxon>
        <taxon>Pichiales</taxon>
        <taxon>Pichiaceae</taxon>
        <taxon>Komagataella</taxon>
    </lineage>
</organism>
<evidence type="ECO:0000256" key="4">
    <source>
        <dbReference type="ARBA" id="ARBA00046271"/>
    </source>
</evidence>
<keyword evidence="1" id="KW-0962">Peroxisome biogenesis</keyword>
<comment type="subcellular location">
    <subcellularLocation>
        <location evidence="4">Peroxisome membrane</location>
    </subcellularLocation>
</comment>
<dbReference type="InterPro" id="IPR008733">
    <property type="entry name" value="PEX11"/>
</dbReference>
<keyword evidence="2" id="KW-0472">Membrane</keyword>
<dbReference type="GO" id="GO:0016559">
    <property type="term" value="P:peroxisome fission"/>
    <property type="evidence" value="ECO:0007669"/>
    <property type="project" value="InterPro"/>
</dbReference>
<dbReference type="Pfam" id="PF05648">
    <property type="entry name" value="PEX11"/>
    <property type="match status" value="1"/>
</dbReference>
<dbReference type="Proteomes" id="UP000094565">
    <property type="component" value="Chromosome 2"/>
</dbReference>
<protein>
    <submittedName>
        <fullName evidence="5">BA75_02670T0</fullName>
    </submittedName>
</protein>
<dbReference type="PANTHER" id="PTHR12652:SF50">
    <property type="entry name" value="PEROXIN 11"/>
    <property type="match status" value="1"/>
</dbReference>
<evidence type="ECO:0000256" key="3">
    <source>
        <dbReference type="ARBA" id="ARBA00023140"/>
    </source>
</evidence>
<dbReference type="AlphaFoldDB" id="A0A1B2JEB6"/>
<accession>A0A1B2JEB6</accession>
<evidence type="ECO:0000256" key="1">
    <source>
        <dbReference type="ARBA" id="ARBA00022593"/>
    </source>
</evidence>
<keyword evidence="3" id="KW-0576">Peroxisome</keyword>
<sequence>MVFDTVVYHPTLDKVISYLDSSAGRDKLLRLLQYLTKFVSFYLIKNGHSIVTAQTVRRIEAIATLNRKALRFLKPLNHLKSASATFDNKLTDKVTRYSQVLRDLGYAVYLALDSVSWFKQLGISSTKRLPQVQKLASLFWFVAVVGGAVNDLRKIRLSQQKVASLKQELVVTSDKEGEQTVSKETINLIESESKLIGSTTITLIRDVLDGYIALNGFALQNKDEKVGLAGVISSLIGIRDVWQGKYINE</sequence>
<keyword evidence="6" id="KW-1185">Reference proteome</keyword>
<dbReference type="EMBL" id="CP014585">
    <property type="protein sequence ID" value="ANZ76138.1"/>
    <property type="molecule type" value="Genomic_DNA"/>
</dbReference>
<proteinExistence type="predicted"/>
<evidence type="ECO:0000256" key="2">
    <source>
        <dbReference type="ARBA" id="ARBA00023136"/>
    </source>
</evidence>
<dbReference type="PANTHER" id="PTHR12652">
    <property type="entry name" value="PEROXISOMAL BIOGENESIS FACTOR 11"/>
    <property type="match status" value="1"/>
</dbReference>
<dbReference type="GO" id="GO:0005778">
    <property type="term" value="C:peroxisomal membrane"/>
    <property type="evidence" value="ECO:0007669"/>
    <property type="project" value="UniProtKB-SubCell"/>
</dbReference>
<dbReference type="OrthoDB" id="411017at2759"/>
<evidence type="ECO:0000313" key="5">
    <source>
        <dbReference type="EMBL" id="ANZ76138.1"/>
    </source>
</evidence>
<evidence type="ECO:0000313" key="6">
    <source>
        <dbReference type="Proteomes" id="UP000094565"/>
    </source>
</evidence>
<name>A0A1B2JEB6_PICPA</name>
<reference evidence="5 6" key="1">
    <citation type="submission" date="2016-02" db="EMBL/GenBank/DDBJ databases">
        <title>Comparative genomic and transcriptomic foundation for Pichia pastoris.</title>
        <authorList>
            <person name="Love K.R."/>
            <person name="Shah K.A."/>
            <person name="Whittaker C.A."/>
            <person name="Wu J."/>
            <person name="Bartlett M.C."/>
            <person name="Ma D."/>
            <person name="Leeson R.L."/>
            <person name="Priest M."/>
            <person name="Young S.K."/>
            <person name="Love J.C."/>
        </authorList>
    </citation>
    <scope>NUCLEOTIDE SEQUENCE [LARGE SCALE GENOMIC DNA]</scope>
    <source>
        <strain evidence="5 6">ATCC 28485</strain>
    </source>
</reference>
<gene>
    <name evidence="5" type="primary">PEX11</name>
    <name evidence="5" type="ORF">ATY40_BA7502670</name>
</gene>